<keyword evidence="5 9" id="KW-0694">RNA-binding</keyword>
<dbReference type="CDD" id="cd01727">
    <property type="entry name" value="LSm8"/>
    <property type="match status" value="1"/>
</dbReference>
<keyword evidence="3 9" id="KW-0507">mRNA processing</keyword>
<evidence type="ECO:0000256" key="1">
    <source>
        <dbReference type="ARBA" id="ARBA00004123"/>
    </source>
</evidence>
<reference evidence="11" key="1">
    <citation type="submission" date="2014-03" db="EMBL/GenBank/DDBJ databases">
        <authorList>
            <person name="Casaregola S."/>
        </authorList>
    </citation>
    <scope>NUCLEOTIDE SEQUENCE [LARGE SCALE GENOMIC DNA]</scope>
    <source>
        <strain evidence="11">CLIB 918</strain>
    </source>
</reference>
<keyword evidence="6 9" id="KW-0508">mRNA splicing</keyword>
<dbReference type="InterPro" id="IPR047575">
    <property type="entry name" value="Sm"/>
</dbReference>
<sequence>MSSLNPFLEKPVIVITTDGRTFVGTLQGYDQSTNIILTDTQERIITPDEPTEIIDLGLYLLRGDSIVVCGLVDEEINNSIDWTKVRGNRIDTTRHAT</sequence>
<accession>A0A0J9X873</accession>
<comment type="function">
    <text evidence="9">Plays role in pre-mRNA splicing as component of the U4/U6-U5 tri-snRNP complex that is involved in spliceosome assembly, and as component of the precatalytic spliceosome (spliceosome B complex). The heptameric LSM2-8 complex binds specifically to the 3'-terminal U-tract of U6 snRNA.</text>
</comment>
<dbReference type="Gene3D" id="2.30.30.100">
    <property type="match status" value="1"/>
</dbReference>
<keyword evidence="7 9" id="KW-0539">Nucleus</keyword>
<dbReference type="STRING" id="1173061.A0A0J9X873"/>
<gene>
    <name evidence="9" type="primary">LSM8</name>
    <name evidence="11" type="ORF">BN980_GECA05s00901g</name>
</gene>
<dbReference type="PANTHER" id="PTHR15588:SF9">
    <property type="entry name" value="U6 SNRNA-ASSOCIATED SM-LIKE PROTEIN LSM8"/>
    <property type="match status" value="1"/>
</dbReference>
<dbReference type="PROSITE" id="PS52002">
    <property type="entry name" value="SM"/>
    <property type="match status" value="1"/>
</dbReference>
<name>A0A0J9X873_GEOCN</name>
<evidence type="ECO:0000313" key="11">
    <source>
        <dbReference type="EMBL" id="CDO53385.1"/>
    </source>
</evidence>
<dbReference type="Pfam" id="PF01423">
    <property type="entry name" value="LSM"/>
    <property type="match status" value="1"/>
</dbReference>
<evidence type="ECO:0000259" key="10">
    <source>
        <dbReference type="PROSITE" id="PS52002"/>
    </source>
</evidence>
<dbReference type="Proteomes" id="UP000242525">
    <property type="component" value="Unassembled WGS sequence"/>
</dbReference>
<evidence type="ECO:0000256" key="9">
    <source>
        <dbReference type="RuleBase" id="RU365048"/>
    </source>
</evidence>
<evidence type="ECO:0000256" key="6">
    <source>
        <dbReference type="ARBA" id="ARBA00023187"/>
    </source>
</evidence>
<comment type="similarity">
    <text evidence="2 9">Belongs to the snRNP Sm proteins family.</text>
</comment>
<dbReference type="GO" id="GO:0000398">
    <property type="term" value="P:mRNA splicing, via spliceosome"/>
    <property type="evidence" value="ECO:0007669"/>
    <property type="project" value="UniProtKB-UniRule"/>
</dbReference>
<proteinExistence type="inferred from homology"/>
<comment type="subunit">
    <text evidence="9">LSm subunits form a heteromer with a doughnut shape.</text>
</comment>
<dbReference type="AlphaFoldDB" id="A0A0J9X873"/>
<evidence type="ECO:0000256" key="3">
    <source>
        <dbReference type="ARBA" id="ARBA00022664"/>
    </source>
</evidence>
<dbReference type="OrthoDB" id="422364at2759"/>
<evidence type="ECO:0000256" key="4">
    <source>
        <dbReference type="ARBA" id="ARBA00022728"/>
    </source>
</evidence>
<dbReference type="SUPFAM" id="SSF50182">
    <property type="entry name" value="Sm-like ribonucleoproteins"/>
    <property type="match status" value="1"/>
</dbReference>
<dbReference type="GO" id="GO:0003729">
    <property type="term" value="F:mRNA binding"/>
    <property type="evidence" value="ECO:0007669"/>
    <property type="project" value="TreeGrafter"/>
</dbReference>
<evidence type="ECO:0000256" key="7">
    <source>
        <dbReference type="ARBA" id="ARBA00023242"/>
    </source>
</evidence>
<dbReference type="InterPro" id="IPR044642">
    <property type="entry name" value="PTHR15588"/>
</dbReference>
<dbReference type="SMART" id="SM00651">
    <property type="entry name" value="Sm"/>
    <property type="match status" value="1"/>
</dbReference>
<dbReference type="GO" id="GO:0005688">
    <property type="term" value="C:U6 snRNP"/>
    <property type="evidence" value="ECO:0007669"/>
    <property type="project" value="UniProtKB-UniRule"/>
</dbReference>
<dbReference type="GO" id="GO:0046540">
    <property type="term" value="C:U4/U6 x U5 tri-snRNP complex"/>
    <property type="evidence" value="ECO:0007669"/>
    <property type="project" value="UniProtKB-UniRule"/>
</dbReference>
<comment type="subcellular location">
    <subcellularLocation>
        <location evidence="1 9">Nucleus</location>
    </subcellularLocation>
</comment>
<evidence type="ECO:0000313" key="12">
    <source>
        <dbReference type="Proteomes" id="UP000242525"/>
    </source>
</evidence>
<keyword evidence="8 9" id="KW-0687">Ribonucleoprotein</keyword>
<evidence type="ECO:0000256" key="2">
    <source>
        <dbReference type="ARBA" id="ARBA00006850"/>
    </source>
</evidence>
<feature type="domain" description="Sm" evidence="10">
    <location>
        <begin position="1"/>
        <end position="75"/>
    </location>
</feature>
<dbReference type="EMBL" id="CCBN010000005">
    <property type="protein sequence ID" value="CDO53385.1"/>
    <property type="molecule type" value="Genomic_DNA"/>
</dbReference>
<evidence type="ECO:0000256" key="8">
    <source>
        <dbReference type="ARBA" id="ARBA00023274"/>
    </source>
</evidence>
<dbReference type="InterPro" id="IPR001163">
    <property type="entry name" value="Sm_dom_euk/arc"/>
</dbReference>
<dbReference type="InterPro" id="IPR010920">
    <property type="entry name" value="LSM_dom_sf"/>
</dbReference>
<protein>
    <recommendedName>
        <fullName evidence="9">LSM2-LSM8 complex subunit LSM8</fullName>
    </recommendedName>
</protein>
<dbReference type="PANTHER" id="PTHR15588">
    <property type="entry name" value="LSM1"/>
    <property type="match status" value="1"/>
</dbReference>
<keyword evidence="12" id="KW-1185">Reference proteome</keyword>
<evidence type="ECO:0000256" key="5">
    <source>
        <dbReference type="ARBA" id="ARBA00022884"/>
    </source>
</evidence>
<organism evidence="11 12">
    <name type="scientific">Geotrichum candidum</name>
    <name type="common">Oospora lactis</name>
    <name type="synonym">Dipodascus geotrichum</name>
    <dbReference type="NCBI Taxonomy" id="1173061"/>
    <lineage>
        <taxon>Eukaryota</taxon>
        <taxon>Fungi</taxon>
        <taxon>Dikarya</taxon>
        <taxon>Ascomycota</taxon>
        <taxon>Saccharomycotina</taxon>
        <taxon>Dipodascomycetes</taxon>
        <taxon>Dipodascales</taxon>
        <taxon>Dipodascaceae</taxon>
        <taxon>Geotrichum</taxon>
    </lineage>
</organism>
<comment type="caution">
    <text evidence="11">The sequence shown here is derived from an EMBL/GenBank/DDBJ whole genome shotgun (WGS) entry which is preliminary data.</text>
</comment>
<dbReference type="InterPro" id="IPR034103">
    <property type="entry name" value="Lsm8"/>
</dbReference>
<dbReference type="GO" id="GO:0071011">
    <property type="term" value="C:precatalytic spliceosome"/>
    <property type="evidence" value="ECO:0007669"/>
    <property type="project" value="TreeGrafter"/>
</dbReference>
<dbReference type="FunFam" id="2.30.30.100:FF:000027">
    <property type="entry name" value="U6 snRNA-associated Sm-like protein LSm8"/>
    <property type="match status" value="1"/>
</dbReference>
<keyword evidence="4 9" id="KW-0747">Spliceosome</keyword>